<dbReference type="PANTHER" id="PTHR10903">
    <property type="entry name" value="GTPASE, IMAP FAMILY MEMBER-RELATED"/>
    <property type="match status" value="1"/>
</dbReference>
<keyword evidence="4" id="KW-0472">Membrane</keyword>
<dbReference type="GO" id="GO:0005525">
    <property type="term" value="F:GTP binding"/>
    <property type="evidence" value="ECO:0007669"/>
    <property type="project" value="UniProtKB-KW"/>
</dbReference>
<dbReference type="OrthoDB" id="8954335at2759"/>
<feature type="transmembrane region" description="Helical" evidence="4">
    <location>
        <begin position="298"/>
        <end position="316"/>
    </location>
</feature>
<keyword evidence="2" id="KW-0342">GTP-binding</keyword>
<feature type="domain" description="AIG1-type G" evidence="5">
    <location>
        <begin position="10"/>
        <end position="78"/>
    </location>
</feature>
<keyword evidence="4" id="KW-1133">Transmembrane helix</keyword>
<keyword evidence="3" id="KW-0175">Coiled coil</keyword>
<dbReference type="InterPro" id="IPR006703">
    <property type="entry name" value="G_AIG1"/>
</dbReference>
<dbReference type="AlphaFoldDB" id="A0A9N9NB37"/>
<feature type="coiled-coil region" evidence="3">
    <location>
        <begin position="198"/>
        <end position="243"/>
    </location>
</feature>
<evidence type="ECO:0000313" key="7">
    <source>
        <dbReference type="Proteomes" id="UP000789405"/>
    </source>
</evidence>
<evidence type="ECO:0000256" key="2">
    <source>
        <dbReference type="ARBA" id="ARBA00023134"/>
    </source>
</evidence>
<evidence type="ECO:0000256" key="4">
    <source>
        <dbReference type="SAM" id="Phobius"/>
    </source>
</evidence>
<evidence type="ECO:0000256" key="1">
    <source>
        <dbReference type="ARBA" id="ARBA00022741"/>
    </source>
</evidence>
<sequence>MEITNENYVKNILLVGYTGNGKSSIANTLTDTSHFEEDDSPNGVTKWVQSGEFEHDGEKYHVIDTIGIGDTELSQEQVLYRETFFGKKMGDFTTIIQTKCSNFTDLEWCNKQKQKLGNNKYASEIIKKCNGVVFIDTIQFKERGTLLNFLTTIVQLNKGEKSRRILLDCLKTWKKNIYKPKGSFADFCRVVNEFDLLVEETNQKLDEYFKSFNVLKEKLLSLIKNCEETINCIIANKESLNKEVKTLVKKNDNGIIISGLSTLLLRFSEASFLATILNTAILNAIILPPIGLLLAPMIPLYIAGLVYCLNGLLVDLKGKGDRKKFNIIIEKDFKDFKEFMNSLEETNKIHEAAIPVIPISGIRSLIILFNKNFNTHKIPEEEVIKKKSFCHKTLFDMEELVKNLGETFEYFNKIDLYIKTKINNCNSDKKKIESILKYKKFDINIEPFEGAMLNVNDEYKI</sequence>
<dbReference type="InterPro" id="IPR027417">
    <property type="entry name" value="P-loop_NTPase"/>
</dbReference>
<dbReference type="PANTHER" id="PTHR10903:SF184">
    <property type="entry name" value="GTP-BINDING PROTEIN A"/>
    <property type="match status" value="1"/>
</dbReference>
<keyword evidence="1" id="KW-0547">Nucleotide-binding</keyword>
<dbReference type="SUPFAM" id="SSF52540">
    <property type="entry name" value="P-loop containing nucleoside triphosphate hydrolases"/>
    <property type="match status" value="1"/>
</dbReference>
<organism evidence="6 7">
    <name type="scientific">Dentiscutata erythropus</name>
    <dbReference type="NCBI Taxonomy" id="1348616"/>
    <lineage>
        <taxon>Eukaryota</taxon>
        <taxon>Fungi</taxon>
        <taxon>Fungi incertae sedis</taxon>
        <taxon>Mucoromycota</taxon>
        <taxon>Glomeromycotina</taxon>
        <taxon>Glomeromycetes</taxon>
        <taxon>Diversisporales</taxon>
        <taxon>Gigasporaceae</taxon>
        <taxon>Dentiscutata</taxon>
    </lineage>
</organism>
<protein>
    <submittedName>
        <fullName evidence="6">908_t:CDS:1</fullName>
    </submittedName>
</protein>
<reference evidence="6" key="1">
    <citation type="submission" date="2021-06" db="EMBL/GenBank/DDBJ databases">
        <authorList>
            <person name="Kallberg Y."/>
            <person name="Tangrot J."/>
            <person name="Rosling A."/>
        </authorList>
    </citation>
    <scope>NUCLEOTIDE SEQUENCE</scope>
    <source>
        <strain evidence="6">MA453B</strain>
    </source>
</reference>
<evidence type="ECO:0000256" key="3">
    <source>
        <dbReference type="SAM" id="Coils"/>
    </source>
</evidence>
<proteinExistence type="predicted"/>
<accession>A0A9N9NB37</accession>
<evidence type="ECO:0000259" key="5">
    <source>
        <dbReference type="Pfam" id="PF04548"/>
    </source>
</evidence>
<evidence type="ECO:0000313" key="6">
    <source>
        <dbReference type="EMBL" id="CAG8720860.1"/>
    </source>
</evidence>
<name>A0A9N9NB37_9GLOM</name>
<dbReference type="EMBL" id="CAJVPY010010680">
    <property type="protein sequence ID" value="CAG8720860.1"/>
    <property type="molecule type" value="Genomic_DNA"/>
</dbReference>
<keyword evidence="7" id="KW-1185">Reference proteome</keyword>
<comment type="caution">
    <text evidence="6">The sequence shown here is derived from an EMBL/GenBank/DDBJ whole genome shotgun (WGS) entry which is preliminary data.</text>
</comment>
<gene>
    <name evidence="6" type="ORF">DERYTH_LOCUS14312</name>
</gene>
<dbReference type="InterPro" id="IPR045058">
    <property type="entry name" value="GIMA/IAN/Toc"/>
</dbReference>
<dbReference type="Gene3D" id="3.40.50.300">
    <property type="entry name" value="P-loop containing nucleotide triphosphate hydrolases"/>
    <property type="match status" value="1"/>
</dbReference>
<dbReference type="Pfam" id="PF04548">
    <property type="entry name" value="AIG1"/>
    <property type="match status" value="1"/>
</dbReference>
<dbReference type="Proteomes" id="UP000789405">
    <property type="component" value="Unassembled WGS sequence"/>
</dbReference>
<keyword evidence="4" id="KW-0812">Transmembrane</keyword>